<evidence type="ECO:0000313" key="3">
    <source>
        <dbReference type="EMBL" id="KOF02164.1"/>
    </source>
</evidence>
<dbReference type="EMBL" id="JSVA01000016">
    <property type="protein sequence ID" value="KOF02164.1"/>
    <property type="molecule type" value="Genomic_DNA"/>
</dbReference>
<organism evidence="3 4">
    <name type="scientific">Roseivirga seohaensis subsp. aquiponti</name>
    <dbReference type="NCBI Taxonomy" id="1566026"/>
    <lineage>
        <taxon>Bacteria</taxon>
        <taxon>Pseudomonadati</taxon>
        <taxon>Bacteroidota</taxon>
        <taxon>Cytophagia</taxon>
        <taxon>Cytophagales</taxon>
        <taxon>Roseivirgaceae</taxon>
        <taxon>Roseivirga</taxon>
    </lineage>
</organism>
<gene>
    <name evidence="3" type="ORF">OB69_14195</name>
</gene>
<feature type="transmembrane region" description="Helical" evidence="2">
    <location>
        <begin position="209"/>
        <end position="228"/>
    </location>
</feature>
<keyword evidence="2" id="KW-0812">Transmembrane</keyword>
<comment type="caution">
    <text evidence="3">The sequence shown here is derived from an EMBL/GenBank/DDBJ whole genome shotgun (WGS) entry which is preliminary data.</text>
</comment>
<evidence type="ECO:0000256" key="2">
    <source>
        <dbReference type="SAM" id="Phobius"/>
    </source>
</evidence>
<feature type="transmembrane region" description="Helical" evidence="2">
    <location>
        <begin position="428"/>
        <end position="452"/>
    </location>
</feature>
<feature type="transmembrane region" description="Helical" evidence="2">
    <location>
        <begin position="16"/>
        <end position="33"/>
    </location>
</feature>
<proteinExistence type="predicted"/>
<sequence length="473" mass="53450">MAKERFEFTTSLKKKLYLVAIIGFVLLLVGAIFPGGGHEAEAGDHEGTEQHDAGTSDDHGTNASDNHSGADNDGHGGMISDESGEDHGAGEADHGGGWLKRLGVNLWINNVYFVGLGIIGIFFFTLQYASQAGWSAFLLRVPLAMGSWLPYAFVLMIVTFMIFGHDIFHWTHSDLYNQFLANGELNPHYDALIAGKSSYFFLPLEGGSFPLFFVLRMVVFFAVWFFLFKKIKSLALAEDELGGDSYWFKMRKFSAIFLVFFAVSSSVSAWDWIMSIDVHWFSTMFGWYVFASWWVTGLAFITLVTVLLKEAGYLSQVTSNHLHDLGKFIFAFSIFWTYVWFSQFLLIYYANIPEESVYFVERLLSDKYAPFFFINLILNFIFPLLTFMTRDAKRLNVFLKIVCIVILGGHWIDFYLMVTPGTLGENGAFGFTEIGLFMIFGVAFLFVTLTALSKSALVAKNHPMLEEAKHHHI</sequence>
<dbReference type="RefSeq" id="WP_053224393.1">
    <property type="nucleotide sequence ID" value="NZ_JSVA01000016.1"/>
</dbReference>
<protein>
    <submittedName>
        <fullName evidence="3">Quinol:cytochrome C oxidoreductase</fullName>
    </submittedName>
</protein>
<dbReference type="Proteomes" id="UP000036908">
    <property type="component" value="Unassembled WGS sequence"/>
</dbReference>
<feature type="region of interest" description="Disordered" evidence="1">
    <location>
        <begin position="39"/>
        <end position="92"/>
    </location>
</feature>
<feature type="transmembrane region" description="Helical" evidence="2">
    <location>
        <begin position="328"/>
        <end position="348"/>
    </location>
</feature>
<keyword evidence="4" id="KW-1185">Reference proteome</keyword>
<feature type="transmembrane region" description="Helical" evidence="2">
    <location>
        <begin position="141"/>
        <end position="163"/>
    </location>
</feature>
<feature type="compositionally biased region" description="Basic and acidic residues" evidence="1">
    <location>
        <begin position="39"/>
        <end position="60"/>
    </location>
</feature>
<feature type="transmembrane region" description="Helical" evidence="2">
    <location>
        <begin position="285"/>
        <end position="308"/>
    </location>
</feature>
<dbReference type="OrthoDB" id="140980at2"/>
<evidence type="ECO:0000313" key="4">
    <source>
        <dbReference type="Proteomes" id="UP000036908"/>
    </source>
</evidence>
<evidence type="ECO:0000256" key="1">
    <source>
        <dbReference type="SAM" id="MobiDB-lite"/>
    </source>
</evidence>
<reference evidence="4" key="1">
    <citation type="submission" date="2014-11" db="EMBL/GenBank/DDBJ databases">
        <title>Genome sequencing of Roseivirga sp. D-25.</title>
        <authorList>
            <person name="Selvaratnam C."/>
            <person name="Thevarajoo S."/>
            <person name="Goh K.M."/>
            <person name="Eee R."/>
            <person name="Chan K.-G."/>
            <person name="Chong C.S."/>
        </authorList>
    </citation>
    <scope>NUCLEOTIDE SEQUENCE [LARGE SCALE GENOMIC DNA]</scope>
    <source>
        <strain evidence="4">D-25</strain>
    </source>
</reference>
<keyword evidence="2" id="KW-0472">Membrane</keyword>
<dbReference type="PATRIC" id="fig|1566026.4.peg.1149"/>
<dbReference type="AlphaFoldDB" id="A0A0L8AIG0"/>
<feature type="transmembrane region" description="Helical" evidence="2">
    <location>
        <begin position="368"/>
        <end position="385"/>
    </location>
</feature>
<name>A0A0L8AIG0_9BACT</name>
<keyword evidence="2" id="KW-1133">Transmembrane helix</keyword>
<dbReference type="PANTHER" id="PTHR43044">
    <property type="match status" value="1"/>
</dbReference>
<feature type="transmembrane region" description="Helical" evidence="2">
    <location>
        <begin position="397"/>
        <end position="416"/>
    </location>
</feature>
<feature type="transmembrane region" description="Helical" evidence="2">
    <location>
        <begin position="253"/>
        <end position="273"/>
    </location>
</feature>
<dbReference type="PANTHER" id="PTHR43044:SF1">
    <property type="entry name" value="QUINOL:CYTOCHROME C OXIDOREDUCTASE QUINONE-BINDING SUBUNIT 2"/>
    <property type="match status" value="1"/>
</dbReference>
<feature type="transmembrane region" description="Helical" evidence="2">
    <location>
        <begin position="107"/>
        <end position="129"/>
    </location>
</feature>
<accession>A0A0L8AIG0</accession>